<protein>
    <submittedName>
        <fullName evidence="2">Uncharacterized protein</fullName>
    </submittedName>
</protein>
<proteinExistence type="predicted"/>
<dbReference type="EMBL" id="HBJA01068928">
    <property type="protein sequence ID" value="CAE0813068.1"/>
    <property type="molecule type" value="Transcribed_RNA"/>
</dbReference>
<sequence length="246" mass="27341">MQTGTMEYRDHRGDVLSGGPRPPVTYYQGKLTFRQPHPQPSPRSRLDQTVPSPLAMPTNPEFSSKEWRNEWLAQSRRRPVRPLFSGEPPKWDPASGAALLPPAIPTAPWKMPKRPPGASKSVRLSGVVAHNAGLVPQPADNGGKSVLEEEGGVGLSAQGPAPQTSVPQESAVEAPENPPSKQAKVQDDDERDPDCPWLYTASKRKRLLKMIPGYENGEHNLKAREVRDHNNNVFFGNTMRKHCWRR</sequence>
<evidence type="ECO:0000313" key="2">
    <source>
        <dbReference type="EMBL" id="CAE0813068.1"/>
    </source>
</evidence>
<evidence type="ECO:0000256" key="1">
    <source>
        <dbReference type="SAM" id="MobiDB-lite"/>
    </source>
</evidence>
<feature type="region of interest" description="Disordered" evidence="1">
    <location>
        <begin position="1"/>
        <end position="198"/>
    </location>
</feature>
<accession>A0A7S4FU18</accession>
<dbReference type="AlphaFoldDB" id="A0A7S4FU18"/>
<gene>
    <name evidence="2" type="ORF">EGYM00163_LOCUS24219</name>
</gene>
<organism evidence="2">
    <name type="scientific">Eutreptiella gymnastica</name>
    <dbReference type="NCBI Taxonomy" id="73025"/>
    <lineage>
        <taxon>Eukaryota</taxon>
        <taxon>Discoba</taxon>
        <taxon>Euglenozoa</taxon>
        <taxon>Euglenida</taxon>
        <taxon>Spirocuta</taxon>
        <taxon>Euglenophyceae</taxon>
        <taxon>Eutreptiales</taxon>
        <taxon>Eutreptiaceae</taxon>
        <taxon>Eutreptiella</taxon>
    </lineage>
</organism>
<reference evidence="2" key="1">
    <citation type="submission" date="2021-01" db="EMBL/GenBank/DDBJ databases">
        <authorList>
            <person name="Corre E."/>
            <person name="Pelletier E."/>
            <person name="Niang G."/>
            <person name="Scheremetjew M."/>
            <person name="Finn R."/>
            <person name="Kale V."/>
            <person name="Holt S."/>
            <person name="Cochrane G."/>
            <person name="Meng A."/>
            <person name="Brown T."/>
            <person name="Cohen L."/>
        </authorList>
    </citation>
    <scope>NUCLEOTIDE SEQUENCE</scope>
    <source>
        <strain evidence="2">CCMP1594</strain>
    </source>
</reference>
<name>A0A7S4FU18_9EUGL</name>